<dbReference type="AlphaFoldDB" id="A0A3E1Q782"/>
<dbReference type="Proteomes" id="UP000261082">
    <property type="component" value="Unassembled WGS sequence"/>
</dbReference>
<evidence type="ECO:0000259" key="6">
    <source>
        <dbReference type="Pfam" id="PF17836"/>
    </source>
</evidence>
<dbReference type="PANTHER" id="PTHR43300">
    <property type="entry name" value="ACETYLTRANSFERASE"/>
    <property type="match status" value="1"/>
</dbReference>
<evidence type="ECO:0000256" key="2">
    <source>
        <dbReference type="ARBA" id="ARBA00022679"/>
    </source>
</evidence>
<name>A0A3E1Q782_9FLAO</name>
<evidence type="ECO:0000256" key="1">
    <source>
        <dbReference type="ARBA" id="ARBA00007274"/>
    </source>
</evidence>
<evidence type="ECO:0000256" key="5">
    <source>
        <dbReference type="PIRSR" id="PIRSR620019-2"/>
    </source>
</evidence>
<dbReference type="GO" id="GO:0016746">
    <property type="term" value="F:acyltransferase activity"/>
    <property type="evidence" value="ECO:0007669"/>
    <property type="project" value="UniProtKB-KW"/>
</dbReference>
<evidence type="ECO:0000256" key="4">
    <source>
        <dbReference type="ARBA" id="ARBA00023315"/>
    </source>
</evidence>
<dbReference type="SUPFAM" id="SSF51161">
    <property type="entry name" value="Trimeric LpxA-like enzymes"/>
    <property type="match status" value="1"/>
</dbReference>
<organism evidence="7 8">
    <name type="scientific">Marixanthomonas ophiurae</name>
    <dbReference type="NCBI Taxonomy" id="387659"/>
    <lineage>
        <taxon>Bacteria</taxon>
        <taxon>Pseudomonadati</taxon>
        <taxon>Bacteroidota</taxon>
        <taxon>Flavobacteriia</taxon>
        <taxon>Flavobacteriales</taxon>
        <taxon>Flavobacteriaceae</taxon>
        <taxon>Marixanthomonas</taxon>
    </lineage>
</organism>
<dbReference type="InterPro" id="IPR011004">
    <property type="entry name" value="Trimer_LpxA-like_sf"/>
</dbReference>
<dbReference type="InterPro" id="IPR041561">
    <property type="entry name" value="PglD_N"/>
</dbReference>
<evidence type="ECO:0000313" key="8">
    <source>
        <dbReference type="Proteomes" id="UP000261082"/>
    </source>
</evidence>
<dbReference type="PANTHER" id="PTHR43300:SF7">
    <property type="entry name" value="UDP-N-ACETYLBACILLOSAMINE N-ACETYLTRANSFERASE"/>
    <property type="match status" value="1"/>
</dbReference>
<feature type="binding site" evidence="5">
    <location>
        <position position="136"/>
    </location>
    <ligand>
        <name>acetyl-CoA</name>
        <dbReference type="ChEBI" id="CHEBI:57288"/>
    </ligand>
</feature>
<comment type="similarity">
    <text evidence="1">Belongs to the transferase hexapeptide repeat family.</text>
</comment>
<accession>A0A3E1Q782</accession>
<dbReference type="RefSeq" id="WP_117159932.1">
    <property type="nucleotide sequence ID" value="NZ_QVID01000002.1"/>
</dbReference>
<dbReference type="InterPro" id="IPR020019">
    <property type="entry name" value="AcTrfase_PglD-like"/>
</dbReference>
<dbReference type="InterPro" id="IPR018357">
    <property type="entry name" value="Hexapep_transf_CS"/>
</dbReference>
<dbReference type="InterPro" id="IPR001451">
    <property type="entry name" value="Hexapep"/>
</dbReference>
<dbReference type="Pfam" id="PF00132">
    <property type="entry name" value="Hexapep"/>
    <property type="match status" value="2"/>
</dbReference>
<sequence length="205" mass="21425">MKDLILYGAGGHCYAAIELIKSTGEYNPVVIYDDAPKVQSIFGVPVKKFNSDPILSPLCITIGENSVRELIASKFKNFYPSFIHNSAVLTSSSVIGKGTLVHPNAVIDAGVEIGDFCIINNNSTISHNSIIGNFVHIAIQTAIAGGVQIGSGSLIGAGSVILPEVKIGLKSIIGAGSVITKDVPDNAIVYGNPGVIKGYNKNSNE</sequence>
<dbReference type="EMBL" id="QVID01000002">
    <property type="protein sequence ID" value="RFN57983.1"/>
    <property type="molecule type" value="Genomic_DNA"/>
</dbReference>
<feature type="binding site" evidence="5">
    <location>
        <position position="63"/>
    </location>
    <ligand>
        <name>substrate</name>
    </ligand>
</feature>
<dbReference type="InterPro" id="IPR050179">
    <property type="entry name" value="Trans_hexapeptide_repeat"/>
</dbReference>
<protein>
    <submittedName>
        <fullName evidence="7">Acetyltransferase</fullName>
    </submittedName>
</protein>
<dbReference type="OrthoDB" id="9794407at2"/>
<evidence type="ECO:0000313" key="7">
    <source>
        <dbReference type="EMBL" id="RFN57983.1"/>
    </source>
</evidence>
<reference evidence="7 8" key="1">
    <citation type="journal article" date="2007" name="Int. J. Syst. Evol. Microbiol.">
        <title>Marixanthomonas ophiurae gen. nov., sp. nov., a marine bacterium of the family Flavobacteriaceae isolated from a deep-sea brittle star.</title>
        <authorList>
            <person name="Romanenko L.A."/>
            <person name="Uchino M."/>
            <person name="Frolova G.M."/>
            <person name="Mikhailov V.V."/>
        </authorList>
    </citation>
    <scope>NUCLEOTIDE SEQUENCE [LARGE SCALE GENOMIC DNA]</scope>
    <source>
        <strain evidence="7 8">KMM 3046</strain>
    </source>
</reference>
<feature type="domain" description="PglD N-terminal" evidence="6">
    <location>
        <begin position="3"/>
        <end position="74"/>
    </location>
</feature>
<keyword evidence="3" id="KW-0677">Repeat</keyword>
<dbReference type="NCBIfam" id="TIGR03570">
    <property type="entry name" value="NeuD_NnaD"/>
    <property type="match status" value="1"/>
</dbReference>
<dbReference type="CDD" id="cd03360">
    <property type="entry name" value="LbH_AT_putative"/>
    <property type="match status" value="1"/>
</dbReference>
<keyword evidence="8" id="KW-1185">Reference proteome</keyword>
<evidence type="ECO:0000256" key="3">
    <source>
        <dbReference type="ARBA" id="ARBA00022737"/>
    </source>
</evidence>
<dbReference type="Gene3D" id="3.40.50.20">
    <property type="match status" value="1"/>
</dbReference>
<keyword evidence="4" id="KW-0012">Acyltransferase</keyword>
<dbReference type="Pfam" id="PF17836">
    <property type="entry name" value="PglD_N"/>
    <property type="match status" value="1"/>
</dbReference>
<dbReference type="Gene3D" id="2.160.10.10">
    <property type="entry name" value="Hexapeptide repeat proteins"/>
    <property type="match status" value="1"/>
</dbReference>
<comment type="caution">
    <text evidence="7">The sequence shown here is derived from an EMBL/GenBank/DDBJ whole genome shotgun (WGS) entry which is preliminary data.</text>
</comment>
<proteinExistence type="inferred from homology"/>
<keyword evidence="2 7" id="KW-0808">Transferase</keyword>
<dbReference type="PROSITE" id="PS00101">
    <property type="entry name" value="HEXAPEP_TRANSFERASES"/>
    <property type="match status" value="1"/>
</dbReference>
<gene>
    <name evidence="7" type="ORF">DZ858_12125</name>
</gene>